<keyword evidence="3" id="KW-1185">Reference proteome</keyword>
<dbReference type="InterPro" id="IPR032675">
    <property type="entry name" value="LRR_dom_sf"/>
</dbReference>
<sequence length="637" mass="75446">MERLPHEIIGHIADYLSSKEKSECAIVCRAWHAEFARALYRTIRLRTRWQFRALLRTCRESQLGHLVRELNLNRLGISRDEFEVLPTLCSNLEEFAFHNYLWKRIGYSNEAIRDYKSLRRVRLNDPTLTLFFLLHMGRQLTHLDLSQYPVAPHYQGRLLILMLMMARNLTHLTLSGESYYVDDSRMMQLSTDNLRELHTICPSLQYLSITNVNFLPIANDDEEASEQHGCHPQWSMRTLKLESFQFQHPRWIKYLARKYPGLITIDWQLRTPTAIHPQPLLDRLQETKEALMYIPRYCQQLTSFRMRNIEEAFWPGHSFLDQVHPLETLHLMFLTMLPDRRGMTKEDFEAMVRQHATTLRVLHMPIWYDAPIPDLFASLGRCQHLVELELASDDYRSFFSLEMDLDLLFSHCQHLRILTLVRGAVILPPWEDDDDDDDNDGGLRHSHRPYPSLTQLSFTLMRLSPDIFSYLSSRCLHLRDLRLRNCSWVARGPYLSIDMPNHTFDTLKIEQVHRMRDNGMFHIGYEATIVKVTLLDKIRKTEERKGRFIGEEALSRWYHLHVVEQLSRTPLALGRLQPKELAELEIYRDMIIPATLPQRSTPHSRRKEWMYDVPYGYVFIRCKSIKQLTMDIVNIRY</sequence>
<accession>A0A8H7EMU4</accession>
<dbReference type="InterPro" id="IPR001810">
    <property type="entry name" value="F-box_dom"/>
</dbReference>
<dbReference type="GO" id="GO:0031146">
    <property type="term" value="P:SCF-dependent proteasomal ubiquitin-dependent protein catabolic process"/>
    <property type="evidence" value="ECO:0007669"/>
    <property type="project" value="TreeGrafter"/>
</dbReference>
<dbReference type="Gene3D" id="1.20.1280.50">
    <property type="match status" value="1"/>
</dbReference>
<dbReference type="EMBL" id="JABAYA010000152">
    <property type="protein sequence ID" value="KAF7723433.1"/>
    <property type="molecule type" value="Genomic_DNA"/>
</dbReference>
<dbReference type="Proteomes" id="UP000605846">
    <property type="component" value="Unassembled WGS sequence"/>
</dbReference>
<evidence type="ECO:0000313" key="3">
    <source>
        <dbReference type="Proteomes" id="UP000605846"/>
    </source>
</evidence>
<reference evidence="2" key="1">
    <citation type="submission" date="2020-01" db="EMBL/GenBank/DDBJ databases">
        <title>Genome Sequencing of Three Apophysomyces-Like Fungal Strains Confirms a Novel Fungal Genus in the Mucoromycota with divergent Burkholderia-like Endosymbiotic Bacteria.</title>
        <authorList>
            <person name="Stajich J.E."/>
            <person name="Macias A.M."/>
            <person name="Carter-House D."/>
            <person name="Lovett B."/>
            <person name="Kasson L.R."/>
            <person name="Berry K."/>
            <person name="Grigoriev I."/>
            <person name="Chang Y."/>
            <person name="Spatafora J."/>
            <person name="Kasson M.T."/>
        </authorList>
    </citation>
    <scope>NUCLEOTIDE SEQUENCE</scope>
    <source>
        <strain evidence="2">NRRL A-21654</strain>
    </source>
</reference>
<dbReference type="SUPFAM" id="SSF52047">
    <property type="entry name" value="RNI-like"/>
    <property type="match status" value="2"/>
</dbReference>
<dbReference type="SUPFAM" id="SSF81383">
    <property type="entry name" value="F-box domain"/>
    <property type="match status" value="1"/>
</dbReference>
<gene>
    <name evidence="2" type="ORF">EC973_002032</name>
</gene>
<evidence type="ECO:0000259" key="1">
    <source>
        <dbReference type="PROSITE" id="PS50181"/>
    </source>
</evidence>
<dbReference type="Pfam" id="PF12937">
    <property type="entry name" value="F-box-like"/>
    <property type="match status" value="1"/>
</dbReference>
<evidence type="ECO:0000313" key="2">
    <source>
        <dbReference type="EMBL" id="KAF7723433.1"/>
    </source>
</evidence>
<protein>
    <recommendedName>
        <fullName evidence="1">F-box domain-containing protein</fullName>
    </recommendedName>
</protein>
<dbReference type="GO" id="GO:0019005">
    <property type="term" value="C:SCF ubiquitin ligase complex"/>
    <property type="evidence" value="ECO:0007669"/>
    <property type="project" value="TreeGrafter"/>
</dbReference>
<comment type="caution">
    <text evidence="2">The sequence shown here is derived from an EMBL/GenBank/DDBJ whole genome shotgun (WGS) entry which is preliminary data.</text>
</comment>
<feature type="domain" description="F-box" evidence="1">
    <location>
        <begin position="1"/>
        <end position="43"/>
    </location>
</feature>
<dbReference type="OrthoDB" id="2267507at2759"/>
<dbReference type="PANTHER" id="PTHR13318">
    <property type="entry name" value="PARTNER OF PAIRED, ISOFORM B-RELATED"/>
    <property type="match status" value="1"/>
</dbReference>
<organism evidence="2 3">
    <name type="scientific">Apophysomyces ossiformis</name>
    <dbReference type="NCBI Taxonomy" id="679940"/>
    <lineage>
        <taxon>Eukaryota</taxon>
        <taxon>Fungi</taxon>
        <taxon>Fungi incertae sedis</taxon>
        <taxon>Mucoromycota</taxon>
        <taxon>Mucoromycotina</taxon>
        <taxon>Mucoromycetes</taxon>
        <taxon>Mucorales</taxon>
        <taxon>Mucorineae</taxon>
        <taxon>Mucoraceae</taxon>
        <taxon>Apophysomyces</taxon>
    </lineage>
</organism>
<dbReference type="PROSITE" id="PS50181">
    <property type="entry name" value="FBOX"/>
    <property type="match status" value="1"/>
</dbReference>
<proteinExistence type="predicted"/>
<dbReference type="InterPro" id="IPR036047">
    <property type="entry name" value="F-box-like_dom_sf"/>
</dbReference>
<dbReference type="Gene3D" id="3.80.10.10">
    <property type="entry name" value="Ribonuclease Inhibitor"/>
    <property type="match status" value="2"/>
</dbReference>
<name>A0A8H7EMU4_9FUNG</name>
<dbReference type="AlphaFoldDB" id="A0A8H7EMU4"/>